<evidence type="ECO:0000313" key="3">
    <source>
        <dbReference type="Proteomes" id="UP001605036"/>
    </source>
</evidence>
<keyword evidence="1" id="KW-0472">Membrane</keyword>
<organism evidence="2 3">
    <name type="scientific">Riccia fluitans</name>
    <dbReference type="NCBI Taxonomy" id="41844"/>
    <lineage>
        <taxon>Eukaryota</taxon>
        <taxon>Viridiplantae</taxon>
        <taxon>Streptophyta</taxon>
        <taxon>Embryophyta</taxon>
        <taxon>Marchantiophyta</taxon>
        <taxon>Marchantiopsida</taxon>
        <taxon>Marchantiidae</taxon>
        <taxon>Marchantiales</taxon>
        <taxon>Ricciaceae</taxon>
        <taxon>Riccia</taxon>
    </lineage>
</organism>
<comment type="function">
    <text evidence="1">Involved in nitrate transport.</text>
</comment>
<dbReference type="GO" id="GO:0015706">
    <property type="term" value="P:nitrate transmembrane transport"/>
    <property type="evidence" value="ECO:0007669"/>
    <property type="project" value="UniProtKB-UniRule"/>
</dbReference>
<dbReference type="PIRSF" id="PIRSF012939">
    <property type="entry name" value="Transpt_NO3_Nar2"/>
    <property type="match status" value="1"/>
</dbReference>
<gene>
    <name evidence="2" type="ORF">R1flu_016332</name>
</gene>
<dbReference type="PANTHER" id="PTHR34806">
    <property type="entry name" value="HIGH-AFFINITY NITRATE TRANSPORTER 3.2"/>
    <property type="match status" value="1"/>
</dbReference>
<dbReference type="Proteomes" id="UP001605036">
    <property type="component" value="Unassembled WGS sequence"/>
</dbReference>
<comment type="similarity">
    <text evidence="1">Belongs to the NAR2 family.</text>
</comment>
<keyword evidence="3" id="KW-1185">Reference proteome</keyword>
<keyword evidence="1" id="KW-1003">Cell membrane</keyword>
<dbReference type="InterPro" id="IPR016605">
    <property type="entry name" value="Transptr_NO3_Nar2"/>
</dbReference>
<dbReference type="AlphaFoldDB" id="A0ABD1YLK7"/>
<name>A0ABD1YLK7_9MARC</name>
<feature type="chain" id="PRO_5044537063" description="High-affinity nitrate transporter" evidence="1">
    <location>
        <begin position="24"/>
        <end position="215"/>
    </location>
</feature>
<dbReference type="GO" id="GO:0005886">
    <property type="term" value="C:plasma membrane"/>
    <property type="evidence" value="ECO:0007669"/>
    <property type="project" value="UniProtKB-UniRule"/>
</dbReference>
<dbReference type="GO" id="GO:0010167">
    <property type="term" value="P:response to nitrate"/>
    <property type="evidence" value="ECO:0007669"/>
    <property type="project" value="UniProtKB-UniRule"/>
</dbReference>
<sequence>MASFPRLMATVITLIAVAAPVRNVEDGVLFSNLSRTLIVKARIRSQNVSAGVATVGEDTLAVEWSLDPSMPSNVDEEYADVELKLCFAPVSQIDRDWRRTFDDLDKDKTCFKEIATQRYTNAGNSVVWRVPKNIPGAYYFVRAYALSVMGVEVGYGQSTDDSRDSNLIKIIPITGTHAAMDIAGTVFSLLSVVSLFIVLARESRSAGSLKLPVKS</sequence>
<feature type="transmembrane region" description="Helical" evidence="1">
    <location>
        <begin position="182"/>
        <end position="200"/>
    </location>
</feature>
<comment type="caution">
    <text evidence="2">The sequence shown here is derived from an EMBL/GenBank/DDBJ whole genome shotgun (WGS) entry which is preliminary data.</text>
</comment>
<proteinExistence type="inferred from homology"/>
<evidence type="ECO:0000313" key="2">
    <source>
        <dbReference type="EMBL" id="KAL2631646.1"/>
    </source>
</evidence>
<keyword evidence="1" id="KW-0534">Nitrate assimilation</keyword>
<dbReference type="Pfam" id="PF16974">
    <property type="entry name" value="NAR2"/>
    <property type="match status" value="1"/>
</dbReference>
<reference evidence="2 3" key="1">
    <citation type="submission" date="2024-09" db="EMBL/GenBank/DDBJ databases">
        <title>Chromosome-scale assembly of Riccia fluitans.</title>
        <authorList>
            <person name="Paukszto L."/>
            <person name="Sawicki J."/>
            <person name="Karawczyk K."/>
            <person name="Piernik-Szablinska J."/>
            <person name="Szczecinska M."/>
            <person name="Mazdziarz M."/>
        </authorList>
    </citation>
    <scope>NUCLEOTIDE SEQUENCE [LARGE SCALE GENOMIC DNA]</scope>
    <source>
        <strain evidence="2">Rf_01</strain>
        <tissue evidence="2">Aerial parts of the thallus</tissue>
    </source>
</reference>
<keyword evidence="1" id="KW-0732">Signal</keyword>
<dbReference type="GO" id="GO:0042128">
    <property type="term" value="P:nitrate assimilation"/>
    <property type="evidence" value="ECO:0007669"/>
    <property type="project" value="UniProtKB-UniRule"/>
</dbReference>
<feature type="signal peptide" evidence="1">
    <location>
        <begin position="1"/>
        <end position="23"/>
    </location>
</feature>
<keyword evidence="1" id="KW-1133">Transmembrane helix</keyword>
<keyword evidence="1" id="KW-0812">Transmembrane</keyword>
<accession>A0ABD1YLK7</accession>
<dbReference type="PANTHER" id="PTHR34806:SF1">
    <property type="entry name" value="HIGH-AFFINITY NITRATE TRANSPORTER 3.1"/>
    <property type="match status" value="1"/>
</dbReference>
<evidence type="ECO:0000256" key="1">
    <source>
        <dbReference type="PIRNR" id="PIRNR012939"/>
    </source>
</evidence>
<protein>
    <recommendedName>
        <fullName evidence="1">High-affinity nitrate transporter</fullName>
    </recommendedName>
</protein>
<dbReference type="EMBL" id="JBHFFA010000004">
    <property type="protein sequence ID" value="KAL2631646.1"/>
    <property type="molecule type" value="Genomic_DNA"/>
</dbReference>